<dbReference type="Proteomes" id="UP000713880">
    <property type="component" value="Unassembled WGS sequence"/>
</dbReference>
<gene>
    <name evidence="1" type="ORF">H6A13_00420</name>
</gene>
<reference evidence="1" key="1">
    <citation type="submission" date="2020-08" db="EMBL/GenBank/DDBJ databases">
        <authorList>
            <person name="Cejkova D."/>
            <person name="Kubasova T."/>
            <person name="Jahodarova E."/>
            <person name="Rychlik I."/>
        </authorList>
    </citation>
    <scope>NUCLEOTIDE SEQUENCE</scope>
    <source>
        <strain evidence="1">An420c</strain>
    </source>
</reference>
<dbReference type="EMBL" id="JACJLV010000001">
    <property type="protein sequence ID" value="MBM6825571.1"/>
    <property type="molecule type" value="Genomic_DNA"/>
</dbReference>
<sequence length="106" mass="12092">MHDLKAVSSLVKQILEENASARNSDNVLYLEILRYYSSAKGVNLYQLTVPDFLMKLEQKGFPAFETVRRSRQKVQATYPELAATGTVGAFRARNEKVYREFAKSEV</sequence>
<evidence type="ECO:0000313" key="2">
    <source>
        <dbReference type="Proteomes" id="UP000713880"/>
    </source>
</evidence>
<evidence type="ECO:0000313" key="1">
    <source>
        <dbReference type="EMBL" id="MBM6825571.1"/>
    </source>
</evidence>
<reference evidence="1" key="2">
    <citation type="journal article" date="2021" name="Sci. Rep.">
        <title>The distribution of antibiotic resistance genes in chicken gut microbiota commensals.</title>
        <authorList>
            <person name="Juricova H."/>
            <person name="Matiasovicova J."/>
            <person name="Kubasova T."/>
            <person name="Cejkova D."/>
            <person name="Rychlik I."/>
        </authorList>
    </citation>
    <scope>NUCLEOTIDE SEQUENCE</scope>
    <source>
        <strain evidence="1">An420c</strain>
    </source>
</reference>
<organism evidence="1 2">
    <name type="scientific">Mordavella massiliensis</name>
    <dbReference type="NCBI Taxonomy" id="1871024"/>
    <lineage>
        <taxon>Bacteria</taxon>
        <taxon>Bacillati</taxon>
        <taxon>Bacillota</taxon>
        <taxon>Clostridia</taxon>
        <taxon>Eubacteriales</taxon>
        <taxon>Clostridiaceae</taxon>
        <taxon>Mordavella</taxon>
    </lineage>
</organism>
<accession>A0A938WXQ5</accession>
<dbReference type="AlphaFoldDB" id="A0A938WXQ5"/>
<name>A0A938WXQ5_9CLOT</name>
<comment type="caution">
    <text evidence="1">The sequence shown here is derived from an EMBL/GenBank/DDBJ whole genome shotgun (WGS) entry which is preliminary data.</text>
</comment>
<proteinExistence type="predicted"/>
<protein>
    <submittedName>
        <fullName evidence="1">Uncharacterized protein</fullName>
    </submittedName>
</protein>
<keyword evidence="2" id="KW-1185">Reference proteome</keyword>
<dbReference type="RefSeq" id="WP_204907640.1">
    <property type="nucleotide sequence ID" value="NZ_JACJLV010000001.1"/>
</dbReference>